<reference evidence="1" key="1">
    <citation type="submission" date="2015-06" db="UniProtKB">
        <authorList>
            <consortium name="EnsemblPlants"/>
        </authorList>
    </citation>
    <scope>IDENTIFICATION</scope>
</reference>
<protein>
    <recommendedName>
        <fullName evidence="2">Wall-associated receptor kinase galacturonan-binding domain-containing protein</fullName>
    </recommendedName>
</protein>
<sequence length="146" mass="16597">MATASTVWRDQDFFRHCPWFRCSKNGPEIRFPLQLESSNSSRGAICAKIECSGQDTVLLHPVLGPFNVTARDYSLSSPRLCKRAIKFRSSSRGVYQLTPTISVVSICYIISGWLCTSCVDGGYYLSLKMRYNKEIHLKVEMFNKVK</sequence>
<dbReference type="EnsemblPlants" id="EMT27271">
    <property type="protein sequence ID" value="EMT27271"/>
    <property type="gene ID" value="F775_25385"/>
</dbReference>
<evidence type="ECO:0008006" key="2">
    <source>
        <dbReference type="Google" id="ProtNLM"/>
    </source>
</evidence>
<dbReference type="AlphaFoldDB" id="M8CU27"/>
<proteinExistence type="predicted"/>
<organism evidence="1">
    <name type="scientific">Aegilops tauschii</name>
    <name type="common">Tausch's goatgrass</name>
    <name type="synonym">Aegilops squarrosa</name>
    <dbReference type="NCBI Taxonomy" id="37682"/>
    <lineage>
        <taxon>Eukaryota</taxon>
        <taxon>Viridiplantae</taxon>
        <taxon>Streptophyta</taxon>
        <taxon>Embryophyta</taxon>
        <taxon>Tracheophyta</taxon>
        <taxon>Spermatophyta</taxon>
        <taxon>Magnoliopsida</taxon>
        <taxon>Liliopsida</taxon>
        <taxon>Poales</taxon>
        <taxon>Poaceae</taxon>
        <taxon>BOP clade</taxon>
        <taxon>Pooideae</taxon>
        <taxon>Triticodae</taxon>
        <taxon>Triticeae</taxon>
        <taxon>Triticinae</taxon>
        <taxon>Aegilops</taxon>
    </lineage>
</organism>
<name>M8CU27_AEGTA</name>
<evidence type="ECO:0000313" key="1">
    <source>
        <dbReference type="EnsemblPlants" id="EMT27271"/>
    </source>
</evidence>
<accession>M8CU27</accession>